<protein>
    <submittedName>
        <fullName evidence="9">C-type cytochrome</fullName>
    </submittedName>
</protein>
<evidence type="ECO:0000256" key="1">
    <source>
        <dbReference type="ARBA" id="ARBA00022448"/>
    </source>
</evidence>
<keyword evidence="5 6" id="KW-0408">Iron</keyword>
<sequence length="102" mass="10676">MKLPLSLGLAAVALCATSAVQAQVDLSQVRSWAAACANCHGTNGNAQKGSEPLAGGNKDEMLKKLMDFKSGAKPATIMHQLSKGYTDEQLAAIATWFAAQKK</sequence>
<feature type="chain" id="PRO_5046400975" evidence="7">
    <location>
        <begin position="23"/>
        <end position="102"/>
    </location>
</feature>
<keyword evidence="10" id="KW-1185">Reference proteome</keyword>
<evidence type="ECO:0000256" key="5">
    <source>
        <dbReference type="ARBA" id="ARBA00023004"/>
    </source>
</evidence>
<accession>A0ABW4KUS9</accession>
<dbReference type="InterPro" id="IPR050597">
    <property type="entry name" value="Cytochrome_c_Oxidase_Subunit"/>
</dbReference>
<keyword evidence="7" id="KW-0732">Signal</keyword>
<evidence type="ECO:0000256" key="2">
    <source>
        <dbReference type="ARBA" id="ARBA00022617"/>
    </source>
</evidence>
<organism evidence="9 10">
    <name type="scientific">Ottowia flava</name>
    <dbReference type="NCBI Taxonomy" id="2675430"/>
    <lineage>
        <taxon>Bacteria</taxon>
        <taxon>Pseudomonadati</taxon>
        <taxon>Pseudomonadota</taxon>
        <taxon>Betaproteobacteria</taxon>
        <taxon>Burkholderiales</taxon>
        <taxon>Comamonadaceae</taxon>
        <taxon>Ottowia</taxon>
    </lineage>
</organism>
<dbReference type="PANTHER" id="PTHR33751">
    <property type="entry name" value="CBB3-TYPE CYTOCHROME C OXIDASE SUBUNIT FIXP"/>
    <property type="match status" value="1"/>
</dbReference>
<evidence type="ECO:0000256" key="7">
    <source>
        <dbReference type="SAM" id="SignalP"/>
    </source>
</evidence>
<evidence type="ECO:0000256" key="6">
    <source>
        <dbReference type="PROSITE-ProRule" id="PRU00433"/>
    </source>
</evidence>
<evidence type="ECO:0000256" key="4">
    <source>
        <dbReference type="ARBA" id="ARBA00022982"/>
    </source>
</evidence>
<keyword evidence="1" id="KW-0813">Transport</keyword>
<gene>
    <name evidence="9" type="ORF">ACFSF0_13470</name>
</gene>
<keyword evidence="4" id="KW-0249">Electron transport</keyword>
<keyword evidence="3 6" id="KW-0479">Metal-binding</keyword>
<dbReference type="EMBL" id="JBHUEJ010000031">
    <property type="protein sequence ID" value="MFD1711622.1"/>
    <property type="molecule type" value="Genomic_DNA"/>
</dbReference>
<evidence type="ECO:0000313" key="10">
    <source>
        <dbReference type="Proteomes" id="UP001597304"/>
    </source>
</evidence>
<dbReference type="PANTHER" id="PTHR33751:SF9">
    <property type="entry name" value="CYTOCHROME C4"/>
    <property type="match status" value="1"/>
</dbReference>
<name>A0ABW4KUS9_9BURK</name>
<feature type="domain" description="Cytochrome c" evidence="8">
    <location>
        <begin position="21"/>
        <end position="101"/>
    </location>
</feature>
<dbReference type="Proteomes" id="UP001597304">
    <property type="component" value="Unassembled WGS sequence"/>
</dbReference>
<keyword evidence="2 6" id="KW-0349">Heme</keyword>
<dbReference type="RefSeq" id="WP_147912898.1">
    <property type="nucleotide sequence ID" value="NZ_JBHUEJ010000031.1"/>
</dbReference>
<reference evidence="10" key="1">
    <citation type="journal article" date="2019" name="Int. J. Syst. Evol. Microbiol.">
        <title>The Global Catalogue of Microorganisms (GCM) 10K type strain sequencing project: providing services to taxonomists for standard genome sequencing and annotation.</title>
        <authorList>
            <consortium name="The Broad Institute Genomics Platform"/>
            <consortium name="The Broad Institute Genome Sequencing Center for Infectious Disease"/>
            <person name="Wu L."/>
            <person name="Ma J."/>
        </authorList>
    </citation>
    <scope>NUCLEOTIDE SEQUENCE [LARGE SCALE GENOMIC DNA]</scope>
    <source>
        <strain evidence="10">LMG 29247</strain>
    </source>
</reference>
<feature type="signal peptide" evidence="7">
    <location>
        <begin position="1"/>
        <end position="22"/>
    </location>
</feature>
<evidence type="ECO:0000259" key="8">
    <source>
        <dbReference type="PROSITE" id="PS51007"/>
    </source>
</evidence>
<dbReference type="SUPFAM" id="SSF46626">
    <property type="entry name" value="Cytochrome c"/>
    <property type="match status" value="1"/>
</dbReference>
<evidence type="ECO:0000256" key="3">
    <source>
        <dbReference type="ARBA" id="ARBA00022723"/>
    </source>
</evidence>
<proteinExistence type="predicted"/>
<evidence type="ECO:0000313" key="9">
    <source>
        <dbReference type="EMBL" id="MFD1711622.1"/>
    </source>
</evidence>
<dbReference type="Gene3D" id="1.10.760.10">
    <property type="entry name" value="Cytochrome c-like domain"/>
    <property type="match status" value="1"/>
</dbReference>
<comment type="caution">
    <text evidence="9">The sequence shown here is derived from an EMBL/GenBank/DDBJ whole genome shotgun (WGS) entry which is preliminary data.</text>
</comment>
<dbReference type="PROSITE" id="PS51007">
    <property type="entry name" value="CYTC"/>
    <property type="match status" value="1"/>
</dbReference>
<dbReference type="InterPro" id="IPR009056">
    <property type="entry name" value="Cyt_c-like_dom"/>
</dbReference>
<dbReference type="InterPro" id="IPR036909">
    <property type="entry name" value="Cyt_c-like_dom_sf"/>
</dbReference>